<dbReference type="PANTHER" id="PTHR47481:SF28">
    <property type="entry name" value="RETROTRANSPOSON COPIA-LIKE N-TERMINAL DOMAIN-CONTAINING PROTEIN"/>
    <property type="match status" value="1"/>
</dbReference>
<sequence length="125" mass="13993">HILPNSFFSPLAENISTSQSTNQNISSHTTKPNPNNSTAIIISKIVNLIPIKLSRSNYLLWKSLFEPILQGHKLMHYIDSSIPPPLSTHPTYASWYEKDQMLLSWINATLSESTLPYIVGANSSK</sequence>
<accession>A0A1Q3AVG4</accession>
<dbReference type="PANTHER" id="PTHR47481">
    <property type="match status" value="1"/>
</dbReference>
<evidence type="ECO:0000313" key="2">
    <source>
        <dbReference type="Proteomes" id="UP000187406"/>
    </source>
</evidence>
<dbReference type="InParanoid" id="A0A1Q3AVG4"/>
<dbReference type="AlphaFoldDB" id="A0A1Q3AVG4"/>
<dbReference type="OrthoDB" id="1845088at2759"/>
<feature type="non-terminal residue" evidence="1">
    <location>
        <position position="1"/>
    </location>
</feature>
<proteinExistence type="predicted"/>
<evidence type="ECO:0000313" key="1">
    <source>
        <dbReference type="EMBL" id="GAV59675.1"/>
    </source>
</evidence>
<dbReference type="Proteomes" id="UP000187406">
    <property type="component" value="Unassembled WGS sequence"/>
</dbReference>
<protein>
    <submittedName>
        <fullName evidence="1">UBN2_3 domain-containing protein</fullName>
    </submittedName>
</protein>
<gene>
    <name evidence="1" type="ORF">CFOL_v3_03206</name>
</gene>
<comment type="caution">
    <text evidence="1">The sequence shown here is derived from an EMBL/GenBank/DDBJ whole genome shotgun (WGS) entry which is preliminary data.</text>
</comment>
<dbReference type="EMBL" id="BDDD01000121">
    <property type="protein sequence ID" value="GAV59675.1"/>
    <property type="molecule type" value="Genomic_DNA"/>
</dbReference>
<keyword evidence="2" id="KW-1185">Reference proteome</keyword>
<organism evidence="1 2">
    <name type="scientific">Cephalotus follicularis</name>
    <name type="common">Albany pitcher plant</name>
    <dbReference type="NCBI Taxonomy" id="3775"/>
    <lineage>
        <taxon>Eukaryota</taxon>
        <taxon>Viridiplantae</taxon>
        <taxon>Streptophyta</taxon>
        <taxon>Embryophyta</taxon>
        <taxon>Tracheophyta</taxon>
        <taxon>Spermatophyta</taxon>
        <taxon>Magnoliopsida</taxon>
        <taxon>eudicotyledons</taxon>
        <taxon>Gunneridae</taxon>
        <taxon>Pentapetalae</taxon>
        <taxon>rosids</taxon>
        <taxon>fabids</taxon>
        <taxon>Oxalidales</taxon>
        <taxon>Cephalotaceae</taxon>
        <taxon>Cephalotus</taxon>
    </lineage>
</organism>
<reference evidence="2" key="1">
    <citation type="submission" date="2016-04" db="EMBL/GenBank/DDBJ databases">
        <title>Cephalotus genome sequencing.</title>
        <authorList>
            <person name="Fukushima K."/>
            <person name="Hasebe M."/>
            <person name="Fang X."/>
        </authorList>
    </citation>
    <scope>NUCLEOTIDE SEQUENCE [LARGE SCALE GENOMIC DNA]</scope>
    <source>
        <strain evidence="2">cv. St1</strain>
    </source>
</reference>
<name>A0A1Q3AVG4_CEPFO</name>